<comment type="caution">
    <text evidence="8">The sequence shown here is derived from an EMBL/GenBank/DDBJ whole genome shotgun (WGS) entry which is preliminary data.</text>
</comment>
<evidence type="ECO:0000256" key="1">
    <source>
        <dbReference type="ARBA" id="ARBA00004123"/>
    </source>
</evidence>
<feature type="compositionally biased region" description="Low complexity" evidence="6">
    <location>
        <begin position="186"/>
        <end position="203"/>
    </location>
</feature>
<gene>
    <name evidence="8" type="primary">GRHL1</name>
    <name evidence="8" type="ORF">DFQ27_005702</name>
</gene>
<keyword evidence="3" id="KW-0238">DNA-binding</keyword>
<feature type="compositionally biased region" description="Gly residues" evidence="6">
    <location>
        <begin position="224"/>
        <end position="239"/>
    </location>
</feature>
<dbReference type="GO" id="GO:0001228">
    <property type="term" value="F:DNA-binding transcription activator activity, RNA polymerase II-specific"/>
    <property type="evidence" value="ECO:0007669"/>
    <property type="project" value="TreeGrafter"/>
</dbReference>
<dbReference type="GO" id="GO:0000978">
    <property type="term" value="F:RNA polymerase II cis-regulatory region sequence-specific DNA binding"/>
    <property type="evidence" value="ECO:0007669"/>
    <property type="project" value="TreeGrafter"/>
</dbReference>
<protein>
    <submittedName>
        <fullName evidence="8">Grainyhead-like</fullName>
    </submittedName>
</protein>
<dbReference type="PANTHER" id="PTHR11037">
    <property type="entry name" value="TRANSCRIPTION FACTOR CP2"/>
    <property type="match status" value="1"/>
</dbReference>
<dbReference type="AlphaFoldDB" id="A0A9P6Q1C4"/>
<feature type="compositionally biased region" description="Low complexity" evidence="6">
    <location>
        <begin position="590"/>
        <end position="601"/>
    </location>
</feature>
<feature type="region of interest" description="Disordered" evidence="6">
    <location>
        <begin position="533"/>
        <end position="624"/>
    </location>
</feature>
<name>A0A9P6Q1C4_9FUNG</name>
<dbReference type="PANTHER" id="PTHR11037:SF20">
    <property type="entry name" value="PROTEIN GRAINYHEAD"/>
    <property type="match status" value="1"/>
</dbReference>
<keyword evidence="4" id="KW-0804">Transcription</keyword>
<feature type="compositionally biased region" description="Low complexity" evidence="6">
    <location>
        <begin position="46"/>
        <end position="58"/>
    </location>
</feature>
<dbReference type="OrthoDB" id="7680836at2759"/>
<evidence type="ECO:0000256" key="6">
    <source>
        <dbReference type="SAM" id="MobiDB-lite"/>
    </source>
</evidence>
<sequence>MATSDDIAAMPGDLTNSRRGPPPGRSGGRAASNVMNQDPSMADLFPSHPSHARPPSAGGSYGDGGDMFGSSHQSSQYLRGVDRNGAGGGPVQQNAPLPPEYLMQSQQQQASKGDMHPHGSTGGGGSSSSGGGGGGGGYHYSSHPPYGQDPGMPPHHPSHPYPDHARMGGGGQGSQPPGANVPFGQPPLSSRYGPPGYPSGSSPAKDYPPNDMGSSRDPNDRYSRGGGGGGGSGGNGGYGADRHASQGQQPPGGRAHGTQNKGSAQGGSQGQHSHQPPPSQSQQQDKSMASSPVPSDEGSNLRYRITLKAQTAAMQRQDETPVTYLNKGQHYTIALHDTEGYRGDITSVVKVMFHDPSHRKLAARYWSFWLSQQQSPKTARALDIDRSTSTGVFDIQTKTFDRISFKWNGAAGAKVMIRFNCLSTDFSRIKGVKGIPLRVHMDTCEDGSVPEEQTEHSFVKIKLFRDKGAERKNKDDHKHLEKMWDKMRGKNADTNPLLSMLAPVRSVSVFTECSDDLEGSGDEETLGLSETLALDTGSGGDVSSNNGGGGGGGGGAGGGGTDVGQSGGTGGGSDGAAAAADGSMPSPTLSVSGSGMSPMSVATVSRNKRRRGTESAGSSGSLGYADGGANAGSAGAGSGSGGGAGVVAAAGGVGYGQVGALTNKAGGGGGGGGGGGYASAEMFLDRDPTYVPQPRKKKAVLCLYIKIEGESVYRAVYLERLTLADLTHKLAEKLEIQSSTVSSVFRRPSKKELMVRVDDAMVAHMQDEQDMVVEYDFNQLDGSVNLTLKY</sequence>
<reference evidence="8" key="1">
    <citation type="journal article" date="2020" name="Fungal Divers.">
        <title>Resolving the Mortierellaceae phylogeny through synthesis of multi-gene phylogenetics and phylogenomics.</title>
        <authorList>
            <person name="Vandepol N."/>
            <person name="Liber J."/>
            <person name="Desiro A."/>
            <person name="Na H."/>
            <person name="Kennedy M."/>
            <person name="Barry K."/>
            <person name="Grigoriev I.V."/>
            <person name="Miller A.N."/>
            <person name="O'Donnell K."/>
            <person name="Stajich J.E."/>
            <person name="Bonito G."/>
        </authorList>
    </citation>
    <scope>NUCLEOTIDE SEQUENCE</scope>
    <source>
        <strain evidence="8">BC1065</strain>
    </source>
</reference>
<accession>A0A9P6Q1C4</accession>
<dbReference type="InterPro" id="IPR057520">
    <property type="entry name" value="GRHL1/CP2_C"/>
</dbReference>
<comment type="subcellular location">
    <subcellularLocation>
        <location evidence="1">Nucleus</location>
    </subcellularLocation>
</comment>
<feature type="domain" description="Grh/CP2 DB" evidence="7">
    <location>
        <begin position="299"/>
        <end position="527"/>
    </location>
</feature>
<dbReference type="Pfam" id="PF04516">
    <property type="entry name" value="CP2"/>
    <property type="match status" value="1"/>
</dbReference>
<evidence type="ECO:0000256" key="5">
    <source>
        <dbReference type="ARBA" id="ARBA00023242"/>
    </source>
</evidence>
<evidence type="ECO:0000256" key="2">
    <source>
        <dbReference type="ARBA" id="ARBA00023015"/>
    </source>
</evidence>
<dbReference type="Proteomes" id="UP000807716">
    <property type="component" value="Unassembled WGS sequence"/>
</dbReference>
<evidence type="ECO:0000259" key="7">
    <source>
        <dbReference type="PROSITE" id="PS51968"/>
    </source>
</evidence>
<feature type="compositionally biased region" description="Gly residues" evidence="6">
    <location>
        <begin position="546"/>
        <end position="574"/>
    </location>
</feature>
<dbReference type="InterPro" id="IPR007604">
    <property type="entry name" value="CP2"/>
</dbReference>
<keyword evidence="2" id="KW-0805">Transcription regulation</keyword>
<keyword evidence="5" id="KW-0539">Nucleus</keyword>
<feature type="compositionally biased region" description="Gly residues" evidence="6">
    <location>
        <begin position="120"/>
        <end position="138"/>
    </location>
</feature>
<feature type="region of interest" description="Disordered" evidence="6">
    <location>
        <begin position="1"/>
        <end position="299"/>
    </location>
</feature>
<dbReference type="EMBL" id="JAAAJB010000409">
    <property type="protein sequence ID" value="KAG0256460.1"/>
    <property type="molecule type" value="Genomic_DNA"/>
</dbReference>
<feature type="compositionally biased region" description="Low complexity" evidence="6">
    <location>
        <begin position="270"/>
        <end position="284"/>
    </location>
</feature>
<organism evidence="8 9">
    <name type="scientific">Actinomortierella ambigua</name>
    <dbReference type="NCBI Taxonomy" id="1343610"/>
    <lineage>
        <taxon>Eukaryota</taxon>
        <taxon>Fungi</taxon>
        <taxon>Fungi incertae sedis</taxon>
        <taxon>Mucoromycota</taxon>
        <taxon>Mortierellomycotina</taxon>
        <taxon>Mortierellomycetes</taxon>
        <taxon>Mortierellales</taxon>
        <taxon>Mortierellaceae</taxon>
        <taxon>Actinomortierella</taxon>
    </lineage>
</organism>
<evidence type="ECO:0000313" key="8">
    <source>
        <dbReference type="EMBL" id="KAG0256460.1"/>
    </source>
</evidence>
<dbReference type="Pfam" id="PF25416">
    <property type="entry name" value="GRHL1_C"/>
    <property type="match status" value="1"/>
</dbReference>
<keyword evidence="9" id="KW-1185">Reference proteome</keyword>
<evidence type="ECO:0000313" key="9">
    <source>
        <dbReference type="Proteomes" id="UP000807716"/>
    </source>
</evidence>
<dbReference type="InterPro" id="IPR040167">
    <property type="entry name" value="TF_CP2-like"/>
</dbReference>
<proteinExistence type="predicted"/>
<evidence type="ECO:0000256" key="4">
    <source>
        <dbReference type="ARBA" id="ARBA00023163"/>
    </source>
</evidence>
<dbReference type="PROSITE" id="PS51968">
    <property type="entry name" value="GRH_CP2_DB"/>
    <property type="match status" value="1"/>
</dbReference>
<evidence type="ECO:0000256" key="3">
    <source>
        <dbReference type="ARBA" id="ARBA00023125"/>
    </source>
</evidence>
<dbReference type="GO" id="GO:0005634">
    <property type="term" value="C:nucleus"/>
    <property type="evidence" value="ECO:0007669"/>
    <property type="project" value="UniProtKB-SubCell"/>
</dbReference>